<gene>
    <name evidence="2" type="ORF">E2562_028680</name>
</gene>
<dbReference type="InterPro" id="IPR043502">
    <property type="entry name" value="DNA/RNA_pol_sf"/>
</dbReference>
<dbReference type="OrthoDB" id="101614at2759"/>
<dbReference type="EMBL" id="SPHZ02000012">
    <property type="protein sequence ID" value="KAF0889589.1"/>
    <property type="molecule type" value="Genomic_DNA"/>
</dbReference>
<comment type="caution">
    <text evidence="2">The sequence shown here is derived from an EMBL/GenBank/DDBJ whole genome shotgun (WGS) entry which is preliminary data.</text>
</comment>
<evidence type="ECO:0000313" key="3">
    <source>
        <dbReference type="Proteomes" id="UP000479710"/>
    </source>
</evidence>
<reference evidence="2 3" key="1">
    <citation type="submission" date="2019-11" db="EMBL/GenBank/DDBJ databases">
        <title>Whole genome sequence of Oryza granulata.</title>
        <authorList>
            <person name="Li W."/>
        </authorList>
    </citation>
    <scope>NUCLEOTIDE SEQUENCE [LARGE SCALE GENOMIC DNA]</scope>
    <source>
        <strain evidence="3">cv. Menghai</strain>
        <tissue evidence="2">Leaf</tissue>
    </source>
</reference>
<evidence type="ECO:0000313" key="2">
    <source>
        <dbReference type="EMBL" id="KAF0889589.1"/>
    </source>
</evidence>
<proteinExistence type="predicted"/>
<keyword evidence="3" id="KW-1185">Reference proteome</keyword>
<dbReference type="SUPFAM" id="SSF56672">
    <property type="entry name" value="DNA/RNA polymerases"/>
    <property type="match status" value="1"/>
</dbReference>
<name>A0A6G1BNN7_9ORYZ</name>
<accession>A0A6G1BNN7</accession>
<feature type="region of interest" description="Disordered" evidence="1">
    <location>
        <begin position="1"/>
        <end position="46"/>
    </location>
</feature>
<dbReference type="AlphaFoldDB" id="A0A6G1BNN7"/>
<evidence type="ECO:0000256" key="1">
    <source>
        <dbReference type="SAM" id="MobiDB-lite"/>
    </source>
</evidence>
<protein>
    <recommendedName>
        <fullName evidence="4">Reverse transcriptase/retrotransposon-derived protein RNase H-like domain-containing protein</fullName>
    </recommendedName>
</protein>
<evidence type="ECO:0008006" key="4">
    <source>
        <dbReference type="Google" id="ProtNLM"/>
    </source>
</evidence>
<organism evidence="2 3">
    <name type="scientific">Oryza meyeriana var. granulata</name>
    <dbReference type="NCBI Taxonomy" id="110450"/>
    <lineage>
        <taxon>Eukaryota</taxon>
        <taxon>Viridiplantae</taxon>
        <taxon>Streptophyta</taxon>
        <taxon>Embryophyta</taxon>
        <taxon>Tracheophyta</taxon>
        <taxon>Spermatophyta</taxon>
        <taxon>Magnoliopsida</taxon>
        <taxon>Liliopsida</taxon>
        <taxon>Poales</taxon>
        <taxon>Poaceae</taxon>
        <taxon>BOP clade</taxon>
        <taxon>Oryzoideae</taxon>
        <taxon>Oryzeae</taxon>
        <taxon>Oryzinae</taxon>
        <taxon>Oryza</taxon>
        <taxon>Oryza meyeriana</taxon>
    </lineage>
</organism>
<dbReference type="Proteomes" id="UP000479710">
    <property type="component" value="Unassembled WGS sequence"/>
</dbReference>
<sequence>MVHTFGNHEAGEAKATAGVCPARAEAEGSTHAMASDPAHPERAAPVPVAGLGASPFKWTDEGQLAFDCLKTHLARLTTLATPSLGQGLLLYLSTSPVAVSTVLVLESGDEPHLVQRLV</sequence>